<name>A0A2D4JTU8_9SAUR</name>
<dbReference type="InterPro" id="IPR000477">
    <property type="entry name" value="RT_dom"/>
</dbReference>
<dbReference type="PANTHER" id="PTHR31635:SF196">
    <property type="entry name" value="REVERSE TRANSCRIPTASE DOMAIN-CONTAINING PROTEIN-RELATED"/>
    <property type="match status" value="1"/>
</dbReference>
<organism evidence="2">
    <name type="scientific">Micrurus paraensis</name>
    <dbReference type="NCBI Taxonomy" id="1970185"/>
    <lineage>
        <taxon>Eukaryota</taxon>
        <taxon>Metazoa</taxon>
        <taxon>Chordata</taxon>
        <taxon>Craniata</taxon>
        <taxon>Vertebrata</taxon>
        <taxon>Euteleostomi</taxon>
        <taxon>Lepidosauria</taxon>
        <taxon>Squamata</taxon>
        <taxon>Bifurcata</taxon>
        <taxon>Unidentata</taxon>
        <taxon>Episquamata</taxon>
        <taxon>Toxicofera</taxon>
        <taxon>Serpentes</taxon>
        <taxon>Colubroidea</taxon>
        <taxon>Elapidae</taxon>
        <taxon>Elapinae</taxon>
        <taxon>Micrurus</taxon>
    </lineage>
</organism>
<protein>
    <recommendedName>
        <fullName evidence="1">Reverse transcriptase domain-containing protein</fullName>
    </recommendedName>
</protein>
<evidence type="ECO:0000313" key="2">
    <source>
        <dbReference type="EMBL" id="LAA99929.1"/>
    </source>
</evidence>
<feature type="domain" description="Reverse transcriptase" evidence="1">
    <location>
        <begin position="51"/>
        <end position="177"/>
    </location>
</feature>
<dbReference type="EMBL" id="IACL01013498">
    <property type="protein sequence ID" value="LAA99929.1"/>
    <property type="molecule type" value="Transcribed_RNA"/>
</dbReference>
<accession>A0A2D4JTU8</accession>
<reference evidence="2" key="1">
    <citation type="submission" date="2017-07" db="EMBL/GenBank/DDBJ databases">
        <authorList>
            <person name="Mikheyev A."/>
            <person name="Grau M."/>
        </authorList>
    </citation>
    <scope>NUCLEOTIDE SEQUENCE</scope>
    <source>
        <tissue evidence="2">Venom_gland</tissue>
    </source>
</reference>
<dbReference type="AlphaFoldDB" id="A0A2D4JTU8"/>
<evidence type="ECO:0000259" key="1">
    <source>
        <dbReference type="PROSITE" id="PS50878"/>
    </source>
</evidence>
<dbReference type="PANTHER" id="PTHR31635">
    <property type="entry name" value="REVERSE TRANSCRIPTASE DOMAIN-CONTAINING PROTEIN-RELATED"/>
    <property type="match status" value="1"/>
</dbReference>
<dbReference type="InterPro" id="IPR043502">
    <property type="entry name" value="DNA/RNA_pol_sf"/>
</dbReference>
<reference evidence="2" key="2">
    <citation type="submission" date="2017-11" db="EMBL/GenBank/DDBJ databases">
        <title>Coralsnake Venomics: Analyses of Venom Gland Transcriptomes and Proteomes of Six Brazilian Taxa.</title>
        <authorList>
            <person name="Aird S.D."/>
            <person name="Jorge da Silva N."/>
            <person name="Qiu L."/>
            <person name="Villar-Briones A."/>
            <person name="Aparecida-Saddi V."/>
            <person name="Campos-Telles M.P."/>
            <person name="Grau M."/>
            <person name="Mikheyev A.S."/>
        </authorList>
    </citation>
    <scope>NUCLEOTIDE SEQUENCE</scope>
    <source>
        <tissue evidence="2">Venom_gland</tissue>
    </source>
</reference>
<dbReference type="PROSITE" id="PS50878">
    <property type="entry name" value="RT_POL"/>
    <property type="match status" value="1"/>
</dbReference>
<dbReference type="Pfam" id="PF00078">
    <property type="entry name" value="RVT_1"/>
    <property type="match status" value="1"/>
</dbReference>
<sequence length="177" mass="20833">MLEERITMMELTEAIKKQKNGKAPGLDGIPAEMYKTLQDSLSNTLLEVVNEVLMEAKIPKSWMEAYIALILKEDTDLQIKNYRPISLLNSDYKIFASIMAERLKRFLNQFIHIDQIKDNMRINLNTLEYYEAHPEKQMALIFLDAQKAFDNVNWKFMLAQMEEMDFGERFIKMIKTL</sequence>
<dbReference type="SUPFAM" id="SSF56672">
    <property type="entry name" value="DNA/RNA polymerases"/>
    <property type="match status" value="1"/>
</dbReference>
<proteinExistence type="predicted"/>